<dbReference type="PANTHER" id="PTHR43441:SF10">
    <property type="entry name" value="ACETYLTRANSFERASE"/>
    <property type="match status" value="1"/>
</dbReference>
<dbReference type="Gene3D" id="3.40.630.30">
    <property type="match status" value="1"/>
</dbReference>
<reference evidence="2 3" key="1">
    <citation type="submission" date="2015-06" db="EMBL/GenBank/DDBJ databases">
        <title>Cloning and characterization of the uncialamcin biosynthetic gene cluster.</title>
        <authorList>
            <person name="Yan X."/>
            <person name="Huang T."/>
            <person name="Ge H."/>
            <person name="Shen B."/>
        </authorList>
    </citation>
    <scope>NUCLEOTIDE SEQUENCE [LARGE SCALE GENOMIC DNA]</scope>
    <source>
        <strain evidence="2 3">DCA2648</strain>
    </source>
</reference>
<evidence type="ECO:0000313" key="2">
    <source>
        <dbReference type="EMBL" id="OKH91285.1"/>
    </source>
</evidence>
<protein>
    <submittedName>
        <fullName evidence="2">Acetyltransferase</fullName>
    </submittedName>
</protein>
<dbReference type="RefSeq" id="WP_073794099.1">
    <property type="nucleotide sequence ID" value="NZ_JBITHB010000032.1"/>
</dbReference>
<gene>
    <name evidence="2" type="ORF">AB852_33290</name>
</gene>
<dbReference type="Pfam" id="PF13302">
    <property type="entry name" value="Acetyltransf_3"/>
    <property type="match status" value="1"/>
</dbReference>
<dbReference type="GO" id="GO:0008999">
    <property type="term" value="F:protein-N-terminal-alanine acetyltransferase activity"/>
    <property type="evidence" value="ECO:0007669"/>
    <property type="project" value="TreeGrafter"/>
</dbReference>
<keyword evidence="2" id="KW-0808">Transferase</keyword>
<accession>A0A1Q4V075</accession>
<dbReference type="EMBL" id="LFBV01000010">
    <property type="protein sequence ID" value="OKH91285.1"/>
    <property type="molecule type" value="Genomic_DNA"/>
</dbReference>
<keyword evidence="3" id="KW-1185">Reference proteome</keyword>
<sequence length="203" mass="21958">MEHVTLTTERLLLRPFAPADTDEVSAACQDPGIQRWTTVPSPYTREDAALFVGRIAPGTWRDGTEYSFAVRLRDPDGGAGPLVGAASLHHPSSGTWEIGYWTAAGHRGRGYTTEAVRALARWGFGSLACTRLEWRAEVGNTASRAVAERSGFTMEGVLRAGILNKGTLRDCWVGSLLPHDLGMPSRDTYLPARGTPTPHDTPA</sequence>
<evidence type="ECO:0000259" key="1">
    <source>
        <dbReference type="PROSITE" id="PS51186"/>
    </source>
</evidence>
<organism evidence="2 3">
    <name type="scientific">Streptomyces uncialis</name>
    <dbReference type="NCBI Taxonomy" id="1048205"/>
    <lineage>
        <taxon>Bacteria</taxon>
        <taxon>Bacillati</taxon>
        <taxon>Actinomycetota</taxon>
        <taxon>Actinomycetes</taxon>
        <taxon>Kitasatosporales</taxon>
        <taxon>Streptomycetaceae</taxon>
        <taxon>Streptomyces</taxon>
    </lineage>
</organism>
<evidence type="ECO:0000313" key="3">
    <source>
        <dbReference type="Proteomes" id="UP000186455"/>
    </source>
</evidence>
<dbReference type="SUPFAM" id="SSF55729">
    <property type="entry name" value="Acyl-CoA N-acyltransferases (Nat)"/>
    <property type="match status" value="1"/>
</dbReference>
<dbReference type="GO" id="GO:0005737">
    <property type="term" value="C:cytoplasm"/>
    <property type="evidence" value="ECO:0007669"/>
    <property type="project" value="TreeGrafter"/>
</dbReference>
<proteinExistence type="predicted"/>
<dbReference type="InterPro" id="IPR051908">
    <property type="entry name" value="Ribosomal_N-acetyltransferase"/>
</dbReference>
<dbReference type="AlphaFoldDB" id="A0A1Q4V075"/>
<dbReference type="PROSITE" id="PS51186">
    <property type="entry name" value="GNAT"/>
    <property type="match status" value="1"/>
</dbReference>
<dbReference type="Proteomes" id="UP000186455">
    <property type="component" value="Unassembled WGS sequence"/>
</dbReference>
<dbReference type="InterPro" id="IPR016181">
    <property type="entry name" value="Acyl_CoA_acyltransferase"/>
</dbReference>
<comment type="caution">
    <text evidence="2">The sequence shown here is derived from an EMBL/GenBank/DDBJ whole genome shotgun (WGS) entry which is preliminary data.</text>
</comment>
<dbReference type="PANTHER" id="PTHR43441">
    <property type="entry name" value="RIBOSOMAL-PROTEIN-SERINE ACETYLTRANSFERASE"/>
    <property type="match status" value="1"/>
</dbReference>
<dbReference type="InterPro" id="IPR000182">
    <property type="entry name" value="GNAT_dom"/>
</dbReference>
<dbReference type="GO" id="GO:1990189">
    <property type="term" value="F:protein N-terminal-serine acetyltransferase activity"/>
    <property type="evidence" value="ECO:0007669"/>
    <property type="project" value="TreeGrafter"/>
</dbReference>
<feature type="domain" description="N-acetyltransferase" evidence="1">
    <location>
        <begin position="11"/>
        <end position="178"/>
    </location>
</feature>
<dbReference type="STRING" id="1048205.AB852_33290"/>
<name>A0A1Q4V075_9ACTN</name>